<name>A0A210QXW9_MIZYE</name>
<keyword evidence="3" id="KW-0479">Metal-binding</keyword>
<keyword evidence="5" id="KW-0106">Calcium</keyword>
<evidence type="ECO:0000259" key="8">
    <source>
        <dbReference type="Pfam" id="PF00884"/>
    </source>
</evidence>
<dbReference type="CDD" id="cd16029">
    <property type="entry name" value="4-S"/>
    <property type="match status" value="1"/>
</dbReference>
<gene>
    <name evidence="9" type="ORF">KP79_PYT20030</name>
</gene>
<evidence type="ECO:0000313" key="9">
    <source>
        <dbReference type="EMBL" id="OWF53590.1"/>
    </source>
</evidence>
<dbReference type="InterPro" id="IPR017850">
    <property type="entry name" value="Alkaline_phosphatase_core_sf"/>
</dbReference>
<proteinExistence type="inferred from homology"/>
<keyword evidence="6" id="KW-0325">Glycoprotein</keyword>
<keyword evidence="10" id="KW-1185">Reference proteome</keyword>
<comment type="cofactor">
    <cofactor evidence="1">
        <name>Ca(2+)</name>
        <dbReference type="ChEBI" id="CHEBI:29108"/>
    </cofactor>
</comment>
<dbReference type="InterPro" id="IPR024607">
    <property type="entry name" value="Sulfatase_CS"/>
</dbReference>
<dbReference type="Gene3D" id="3.40.720.10">
    <property type="entry name" value="Alkaline Phosphatase, subunit A"/>
    <property type="match status" value="1"/>
</dbReference>
<keyword evidence="4" id="KW-0378">Hydrolase</keyword>
<comment type="caution">
    <text evidence="9">The sequence shown here is derived from an EMBL/GenBank/DDBJ whole genome shotgun (WGS) entry which is preliminary data.</text>
</comment>
<dbReference type="STRING" id="6573.A0A210QXW9"/>
<sequence length="484" mass="55059">MKIRLQNVLFVFCMLKVVHAKSRHILFIVADDFGWNDVGFRNPNISSPNIDKLAKEGVILDRAYVQPVCSPSRSAFMTGVYPFKTGLQHLVIWPDQKVCSPTNLTFLPKQLKKLGYSTHMIGKWHLGFCKWQCTPTYRGFDTFYGYYTSHEDYYKKTNVRDGNLGFDFRNNMETEKRAIGDYSTFQYTARALEVIGQHNKSQPFFMYMPLQSVHSPIEVPIEYENMYKNIRNEGRRKFSGMVTAMDDVIGNVTNALKVHGMYDDTLIVFTSDNGGWPTEFGNNFPLRGSKITIYEGGTRATSFVHGDGLQKTGYTYEGMIHAVDWSPTLVAAAGGVPEKDIDGINQWDNIRTGGPSDRTEFIYNLDDLAPYETGHAAIRMGDYKLIVGYPGLYPGWYPPPTYKGDVHVKETPYDGSQDNTTQLFNLKDDPNEHIDLSNKLPDVVEKLRTRMEEYHKQMVPANYPAATSAANPKNYNGFWTPGWC</sequence>
<evidence type="ECO:0000256" key="7">
    <source>
        <dbReference type="SAM" id="SignalP"/>
    </source>
</evidence>
<evidence type="ECO:0000256" key="6">
    <source>
        <dbReference type="ARBA" id="ARBA00023180"/>
    </source>
</evidence>
<dbReference type="Gene3D" id="3.30.1120.10">
    <property type="match status" value="1"/>
</dbReference>
<evidence type="ECO:0000256" key="5">
    <source>
        <dbReference type="ARBA" id="ARBA00022837"/>
    </source>
</evidence>
<evidence type="ECO:0000256" key="1">
    <source>
        <dbReference type="ARBA" id="ARBA00001913"/>
    </source>
</evidence>
<evidence type="ECO:0000313" key="10">
    <source>
        <dbReference type="Proteomes" id="UP000242188"/>
    </source>
</evidence>
<dbReference type="GO" id="GO:0046872">
    <property type="term" value="F:metal ion binding"/>
    <property type="evidence" value="ECO:0007669"/>
    <property type="project" value="UniProtKB-KW"/>
</dbReference>
<dbReference type="GO" id="GO:0008484">
    <property type="term" value="F:sulfuric ester hydrolase activity"/>
    <property type="evidence" value="ECO:0007669"/>
    <property type="project" value="InterPro"/>
</dbReference>
<evidence type="ECO:0000256" key="2">
    <source>
        <dbReference type="ARBA" id="ARBA00008779"/>
    </source>
</evidence>
<dbReference type="OrthoDB" id="103349at2759"/>
<dbReference type="EMBL" id="NEDP02001320">
    <property type="protein sequence ID" value="OWF53590.1"/>
    <property type="molecule type" value="Genomic_DNA"/>
</dbReference>
<dbReference type="PANTHER" id="PTHR10342:SF273">
    <property type="entry name" value="RE14504P"/>
    <property type="match status" value="1"/>
</dbReference>
<protein>
    <submittedName>
        <fullName evidence="9">Arylsulfatase B</fullName>
    </submittedName>
</protein>
<feature type="domain" description="Sulfatase N-terminal" evidence="8">
    <location>
        <begin position="24"/>
        <end position="334"/>
    </location>
</feature>
<dbReference type="InterPro" id="IPR000917">
    <property type="entry name" value="Sulfatase_N"/>
</dbReference>
<accession>A0A210QXW9</accession>
<dbReference type="PROSITE" id="PS00523">
    <property type="entry name" value="SULFATASE_1"/>
    <property type="match status" value="1"/>
</dbReference>
<dbReference type="InterPro" id="IPR047115">
    <property type="entry name" value="ARSB"/>
</dbReference>
<evidence type="ECO:0000256" key="4">
    <source>
        <dbReference type="ARBA" id="ARBA00022801"/>
    </source>
</evidence>
<dbReference type="SUPFAM" id="SSF53649">
    <property type="entry name" value="Alkaline phosphatase-like"/>
    <property type="match status" value="1"/>
</dbReference>
<dbReference type="AlphaFoldDB" id="A0A210QXW9"/>
<comment type="similarity">
    <text evidence="2">Belongs to the sulfatase family.</text>
</comment>
<dbReference type="PANTHER" id="PTHR10342">
    <property type="entry name" value="ARYLSULFATASE"/>
    <property type="match status" value="1"/>
</dbReference>
<dbReference type="Pfam" id="PF00884">
    <property type="entry name" value="Sulfatase"/>
    <property type="match status" value="1"/>
</dbReference>
<keyword evidence="7" id="KW-0732">Signal</keyword>
<feature type="signal peptide" evidence="7">
    <location>
        <begin position="1"/>
        <end position="20"/>
    </location>
</feature>
<organism evidence="9 10">
    <name type="scientific">Mizuhopecten yessoensis</name>
    <name type="common">Japanese scallop</name>
    <name type="synonym">Patinopecten yessoensis</name>
    <dbReference type="NCBI Taxonomy" id="6573"/>
    <lineage>
        <taxon>Eukaryota</taxon>
        <taxon>Metazoa</taxon>
        <taxon>Spiralia</taxon>
        <taxon>Lophotrochozoa</taxon>
        <taxon>Mollusca</taxon>
        <taxon>Bivalvia</taxon>
        <taxon>Autobranchia</taxon>
        <taxon>Pteriomorphia</taxon>
        <taxon>Pectinida</taxon>
        <taxon>Pectinoidea</taxon>
        <taxon>Pectinidae</taxon>
        <taxon>Mizuhopecten</taxon>
    </lineage>
</organism>
<reference evidence="9 10" key="1">
    <citation type="journal article" date="2017" name="Nat. Ecol. Evol.">
        <title>Scallop genome provides insights into evolution of bilaterian karyotype and development.</title>
        <authorList>
            <person name="Wang S."/>
            <person name="Zhang J."/>
            <person name="Jiao W."/>
            <person name="Li J."/>
            <person name="Xun X."/>
            <person name="Sun Y."/>
            <person name="Guo X."/>
            <person name="Huan P."/>
            <person name="Dong B."/>
            <person name="Zhang L."/>
            <person name="Hu X."/>
            <person name="Sun X."/>
            <person name="Wang J."/>
            <person name="Zhao C."/>
            <person name="Wang Y."/>
            <person name="Wang D."/>
            <person name="Huang X."/>
            <person name="Wang R."/>
            <person name="Lv J."/>
            <person name="Li Y."/>
            <person name="Zhang Z."/>
            <person name="Liu B."/>
            <person name="Lu W."/>
            <person name="Hui Y."/>
            <person name="Liang J."/>
            <person name="Zhou Z."/>
            <person name="Hou R."/>
            <person name="Li X."/>
            <person name="Liu Y."/>
            <person name="Li H."/>
            <person name="Ning X."/>
            <person name="Lin Y."/>
            <person name="Zhao L."/>
            <person name="Xing Q."/>
            <person name="Dou J."/>
            <person name="Li Y."/>
            <person name="Mao J."/>
            <person name="Guo H."/>
            <person name="Dou H."/>
            <person name="Li T."/>
            <person name="Mu C."/>
            <person name="Jiang W."/>
            <person name="Fu Q."/>
            <person name="Fu X."/>
            <person name="Miao Y."/>
            <person name="Liu J."/>
            <person name="Yu Q."/>
            <person name="Li R."/>
            <person name="Liao H."/>
            <person name="Li X."/>
            <person name="Kong Y."/>
            <person name="Jiang Z."/>
            <person name="Chourrout D."/>
            <person name="Li R."/>
            <person name="Bao Z."/>
        </authorList>
    </citation>
    <scope>NUCLEOTIDE SEQUENCE [LARGE SCALE GENOMIC DNA]</scope>
    <source>
        <strain evidence="9 10">PY_sf001</strain>
    </source>
</reference>
<evidence type="ECO:0000256" key="3">
    <source>
        <dbReference type="ARBA" id="ARBA00022723"/>
    </source>
</evidence>
<dbReference type="PROSITE" id="PS00149">
    <property type="entry name" value="SULFATASE_2"/>
    <property type="match status" value="1"/>
</dbReference>
<feature type="chain" id="PRO_5013188286" evidence="7">
    <location>
        <begin position="21"/>
        <end position="484"/>
    </location>
</feature>
<dbReference type="Proteomes" id="UP000242188">
    <property type="component" value="Unassembled WGS sequence"/>
</dbReference>